<comment type="caution">
    <text evidence="1">The sequence shown here is derived from an EMBL/GenBank/DDBJ whole genome shotgun (WGS) entry which is preliminary data.</text>
</comment>
<name>A0AAD7EJ03_9AGAR</name>
<dbReference type="EMBL" id="JARIHO010000037">
    <property type="protein sequence ID" value="KAJ7330314.1"/>
    <property type="molecule type" value="Genomic_DNA"/>
</dbReference>
<protein>
    <submittedName>
        <fullName evidence="1">Uncharacterized protein</fullName>
    </submittedName>
</protein>
<evidence type="ECO:0000313" key="2">
    <source>
        <dbReference type="Proteomes" id="UP001218218"/>
    </source>
</evidence>
<dbReference type="Gene3D" id="3.30.560.10">
    <property type="entry name" value="Glucose Oxidase, domain 3"/>
    <property type="match status" value="1"/>
</dbReference>
<dbReference type="SUPFAM" id="SSF51905">
    <property type="entry name" value="FAD/NAD(P)-binding domain"/>
    <property type="match status" value="1"/>
</dbReference>
<organism evidence="1 2">
    <name type="scientific">Mycena albidolilacea</name>
    <dbReference type="NCBI Taxonomy" id="1033008"/>
    <lineage>
        <taxon>Eukaryota</taxon>
        <taxon>Fungi</taxon>
        <taxon>Dikarya</taxon>
        <taxon>Basidiomycota</taxon>
        <taxon>Agaricomycotina</taxon>
        <taxon>Agaricomycetes</taxon>
        <taxon>Agaricomycetidae</taxon>
        <taxon>Agaricales</taxon>
        <taxon>Marasmiineae</taxon>
        <taxon>Mycenaceae</taxon>
        <taxon>Mycena</taxon>
    </lineage>
</organism>
<dbReference type="AlphaFoldDB" id="A0AAD7EJ03"/>
<evidence type="ECO:0000313" key="1">
    <source>
        <dbReference type="EMBL" id="KAJ7330314.1"/>
    </source>
</evidence>
<sequence length="107" mass="11502">MKEDDLIVATAVELLLDGELKSVAVKPGGEAISCGSPQLLELSGISNPKILNKLWIDTKVDLPGVKEGTIEHTYIPISFELKNDSIITLNDLSNPVFNAAVLVEYAP</sequence>
<reference evidence="1" key="1">
    <citation type="submission" date="2023-03" db="EMBL/GenBank/DDBJ databases">
        <title>Massive genome expansion in bonnet fungi (Mycena s.s.) driven by repeated elements and novel gene families across ecological guilds.</title>
        <authorList>
            <consortium name="Lawrence Berkeley National Laboratory"/>
            <person name="Harder C.B."/>
            <person name="Miyauchi S."/>
            <person name="Viragh M."/>
            <person name="Kuo A."/>
            <person name="Thoen E."/>
            <person name="Andreopoulos B."/>
            <person name="Lu D."/>
            <person name="Skrede I."/>
            <person name="Drula E."/>
            <person name="Henrissat B."/>
            <person name="Morin E."/>
            <person name="Kohler A."/>
            <person name="Barry K."/>
            <person name="LaButti K."/>
            <person name="Morin E."/>
            <person name="Salamov A."/>
            <person name="Lipzen A."/>
            <person name="Mereny Z."/>
            <person name="Hegedus B."/>
            <person name="Baldrian P."/>
            <person name="Stursova M."/>
            <person name="Weitz H."/>
            <person name="Taylor A."/>
            <person name="Grigoriev I.V."/>
            <person name="Nagy L.G."/>
            <person name="Martin F."/>
            <person name="Kauserud H."/>
        </authorList>
    </citation>
    <scope>NUCLEOTIDE SEQUENCE</scope>
    <source>
        <strain evidence="1">CBHHK002</strain>
    </source>
</reference>
<keyword evidence="2" id="KW-1185">Reference proteome</keyword>
<accession>A0AAD7EJ03</accession>
<dbReference type="Gene3D" id="3.50.50.60">
    <property type="entry name" value="FAD/NAD(P)-binding domain"/>
    <property type="match status" value="1"/>
</dbReference>
<gene>
    <name evidence="1" type="ORF">DFH08DRAFT_815235</name>
</gene>
<dbReference type="InterPro" id="IPR036188">
    <property type="entry name" value="FAD/NAD-bd_sf"/>
</dbReference>
<dbReference type="Proteomes" id="UP001218218">
    <property type="component" value="Unassembled WGS sequence"/>
</dbReference>
<proteinExistence type="predicted"/>